<dbReference type="RefSeq" id="WP_245030316.1">
    <property type="nucleotide sequence ID" value="NZ_CP095075.1"/>
</dbReference>
<evidence type="ECO:0000256" key="1">
    <source>
        <dbReference type="SAM" id="Phobius"/>
    </source>
</evidence>
<organism evidence="3 4">
    <name type="scientific">Halobacillus amylolyticus</name>
    <dbReference type="NCBI Taxonomy" id="2932259"/>
    <lineage>
        <taxon>Bacteria</taxon>
        <taxon>Bacillati</taxon>
        <taxon>Bacillota</taxon>
        <taxon>Bacilli</taxon>
        <taxon>Bacillales</taxon>
        <taxon>Bacillaceae</taxon>
        <taxon>Halobacillus</taxon>
    </lineage>
</organism>
<dbReference type="InterPro" id="IPR036938">
    <property type="entry name" value="PAP2/HPO_sf"/>
</dbReference>
<feature type="transmembrane region" description="Helical" evidence="1">
    <location>
        <begin position="70"/>
        <end position="93"/>
    </location>
</feature>
<gene>
    <name evidence="3" type="ORF">MUO15_14875</name>
</gene>
<reference evidence="3" key="1">
    <citation type="submission" date="2022-04" db="EMBL/GenBank/DDBJ databases">
        <title>Halobacillus sp. isolated from saltern.</title>
        <authorList>
            <person name="Won M."/>
            <person name="Lee C.-M."/>
            <person name="Woen H.-Y."/>
            <person name="Kwon S.-W."/>
        </authorList>
    </citation>
    <scope>NUCLEOTIDE SEQUENCE</scope>
    <source>
        <strain evidence="3">SSHM10-5</strain>
    </source>
</reference>
<evidence type="ECO:0000313" key="3">
    <source>
        <dbReference type="EMBL" id="UOR10882.1"/>
    </source>
</evidence>
<feature type="transmembrane region" description="Helical" evidence="1">
    <location>
        <begin position="139"/>
        <end position="160"/>
    </location>
</feature>
<dbReference type="InterPro" id="IPR000326">
    <property type="entry name" value="PAP2/HPO"/>
</dbReference>
<feature type="transmembrane region" description="Helical" evidence="1">
    <location>
        <begin position="199"/>
        <end position="220"/>
    </location>
</feature>
<keyword evidence="4" id="KW-1185">Reference proteome</keyword>
<proteinExistence type="predicted"/>
<dbReference type="Pfam" id="PF01569">
    <property type="entry name" value="PAP2"/>
    <property type="match status" value="1"/>
</dbReference>
<keyword evidence="1" id="KW-0812">Transmembrane</keyword>
<feature type="domain" description="Phosphatidic acid phosphatase type 2/haloperoxidase" evidence="2">
    <location>
        <begin position="102"/>
        <end position="214"/>
    </location>
</feature>
<keyword evidence="1" id="KW-0472">Membrane</keyword>
<dbReference type="EMBL" id="CP095075">
    <property type="protein sequence ID" value="UOR10882.1"/>
    <property type="molecule type" value="Genomic_DNA"/>
</dbReference>
<evidence type="ECO:0000259" key="2">
    <source>
        <dbReference type="SMART" id="SM00014"/>
    </source>
</evidence>
<sequence>MYFADRKLSDLNNGTRLLLLFIGLLLLVGTYYAVQLTLNVLSEKQLEVDQDVFELVKATSPEGKELIFQWISKLGSVPVLATASVLTALYFLFLSPFSKWLALYFAIGMAGISGLTKLAKSLTSRTRPELLGEYHGTTSSFPSGHASAAVVYYGFIIYIIGAIQLGTKWKVAISSVLTLIIVGICIGRVYLGVHYYSDVIAGFFLGCVWLFLCIAGFEITMMCKQKSKERST</sequence>
<dbReference type="PANTHER" id="PTHR14969:SF13">
    <property type="entry name" value="AT30094P"/>
    <property type="match status" value="1"/>
</dbReference>
<dbReference type="SMART" id="SM00014">
    <property type="entry name" value="acidPPc"/>
    <property type="match status" value="1"/>
</dbReference>
<dbReference type="Proteomes" id="UP000830326">
    <property type="component" value="Chromosome"/>
</dbReference>
<dbReference type="CDD" id="cd03392">
    <property type="entry name" value="PAP2_like_2"/>
    <property type="match status" value="1"/>
</dbReference>
<name>A0ABY4H7W6_9BACI</name>
<protein>
    <submittedName>
        <fullName evidence="3">Phosphatase PAP2 family protein</fullName>
    </submittedName>
</protein>
<dbReference type="Gene3D" id="1.20.144.10">
    <property type="entry name" value="Phosphatidic acid phosphatase type 2/haloperoxidase"/>
    <property type="match status" value="2"/>
</dbReference>
<feature type="transmembrane region" description="Helical" evidence="1">
    <location>
        <begin position="100"/>
        <end position="119"/>
    </location>
</feature>
<dbReference type="SUPFAM" id="SSF48317">
    <property type="entry name" value="Acid phosphatase/Vanadium-dependent haloperoxidase"/>
    <property type="match status" value="1"/>
</dbReference>
<keyword evidence="1" id="KW-1133">Transmembrane helix</keyword>
<evidence type="ECO:0000313" key="4">
    <source>
        <dbReference type="Proteomes" id="UP000830326"/>
    </source>
</evidence>
<feature type="transmembrane region" description="Helical" evidence="1">
    <location>
        <begin position="172"/>
        <end position="193"/>
    </location>
</feature>
<feature type="transmembrane region" description="Helical" evidence="1">
    <location>
        <begin position="16"/>
        <end position="34"/>
    </location>
</feature>
<accession>A0ABY4H7W6</accession>
<dbReference type="PANTHER" id="PTHR14969">
    <property type="entry name" value="SPHINGOSINE-1-PHOSPHATE PHOSPHOHYDROLASE"/>
    <property type="match status" value="1"/>
</dbReference>